<gene>
    <name evidence="1" type="ORF">AVEN_229594_1</name>
</gene>
<comment type="caution">
    <text evidence="1">The sequence shown here is derived from an EMBL/GenBank/DDBJ whole genome shotgun (WGS) entry which is preliminary data.</text>
</comment>
<name>A0A4Y2DC10_ARAVE</name>
<evidence type="ECO:0000313" key="2">
    <source>
        <dbReference type="Proteomes" id="UP000499080"/>
    </source>
</evidence>
<evidence type="ECO:0000313" key="1">
    <source>
        <dbReference type="EMBL" id="GBM13626.1"/>
    </source>
</evidence>
<protein>
    <submittedName>
        <fullName evidence="1">Uncharacterized protein</fullName>
    </submittedName>
</protein>
<dbReference type="Proteomes" id="UP000499080">
    <property type="component" value="Unassembled WGS sequence"/>
</dbReference>
<dbReference type="AlphaFoldDB" id="A0A4Y2DC10"/>
<proteinExistence type="predicted"/>
<organism evidence="1 2">
    <name type="scientific">Araneus ventricosus</name>
    <name type="common">Orbweaver spider</name>
    <name type="synonym">Epeira ventricosa</name>
    <dbReference type="NCBI Taxonomy" id="182803"/>
    <lineage>
        <taxon>Eukaryota</taxon>
        <taxon>Metazoa</taxon>
        <taxon>Ecdysozoa</taxon>
        <taxon>Arthropoda</taxon>
        <taxon>Chelicerata</taxon>
        <taxon>Arachnida</taxon>
        <taxon>Araneae</taxon>
        <taxon>Araneomorphae</taxon>
        <taxon>Entelegynae</taxon>
        <taxon>Araneoidea</taxon>
        <taxon>Araneidae</taxon>
        <taxon>Araneus</taxon>
    </lineage>
</organism>
<keyword evidence="2" id="KW-1185">Reference proteome</keyword>
<sequence length="83" mass="9845">MEQVNETPPYLCHAAHHTFQMNTAANELEAPINERALTKRIMFFVQETWVKVAPSFRFFPFVCLLLHLTSPMWQREKKLVNLR</sequence>
<dbReference type="EMBL" id="BGPR01000331">
    <property type="protein sequence ID" value="GBM13626.1"/>
    <property type="molecule type" value="Genomic_DNA"/>
</dbReference>
<reference evidence="1 2" key="1">
    <citation type="journal article" date="2019" name="Sci. Rep.">
        <title>Orb-weaving spider Araneus ventricosus genome elucidates the spidroin gene catalogue.</title>
        <authorList>
            <person name="Kono N."/>
            <person name="Nakamura H."/>
            <person name="Ohtoshi R."/>
            <person name="Moran D.A.P."/>
            <person name="Shinohara A."/>
            <person name="Yoshida Y."/>
            <person name="Fujiwara M."/>
            <person name="Mori M."/>
            <person name="Tomita M."/>
            <person name="Arakawa K."/>
        </authorList>
    </citation>
    <scope>NUCLEOTIDE SEQUENCE [LARGE SCALE GENOMIC DNA]</scope>
</reference>
<accession>A0A4Y2DC10</accession>